<keyword evidence="2" id="KW-1185">Reference proteome</keyword>
<proteinExistence type="predicted"/>
<organism evidence="1 2">
    <name type="scientific">Faecalitalea cylindroides</name>
    <dbReference type="NCBI Taxonomy" id="39483"/>
    <lineage>
        <taxon>Bacteria</taxon>
        <taxon>Bacillati</taxon>
        <taxon>Bacillota</taxon>
        <taxon>Erysipelotrichia</taxon>
        <taxon>Erysipelotrichales</taxon>
        <taxon>Erysipelotrichaceae</taxon>
        <taxon>Faecalitalea</taxon>
    </lineage>
</organism>
<dbReference type="RefSeq" id="WP_087158747.1">
    <property type="nucleotide sequence ID" value="NZ_NFKM01000011.1"/>
</dbReference>
<evidence type="ECO:0000313" key="2">
    <source>
        <dbReference type="Proteomes" id="UP000195447"/>
    </source>
</evidence>
<dbReference type="AlphaFoldDB" id="A0A1Y4LVZ6"/>
<protein>
    <submittedName>
        <fullName evidence="1">Uncharacterized protein</fullName>
    </submittedName>
</protein>
<name>A0A1Y4LVZ6_9FIRM</name>
<dbReference type="EMBL" id="NFKM01000011">
    <property type="protein sequence ID" value="OUP60080.1"/>
    <property type="molecule type" value="Genomic_DNA"/>
</dbReference>
<dbReference type="Proteomes" id="UP000195447">
    <property type="component" value="Unassembled WGS sequence"/>
</dbReference>
<accession>A0A1Y4LVZ6</accession>
<gene>
    <name evidence="1" type="ORF">B5F14_06595</name>
</gene>
<comment type="caution">
    <text evidence="1">The sequence shown here is derived from an EMBL/GenBank/DDBJ whole genome shotgun (WGS) entry which is preliminary data.</text>
</comment>
<evidence type="ECO:0000313" key="1">
    <source>
        <dbReference type="EMBL" id="OUP60080.1"/>
    </source>
</evidence>
<reference evidence="2" key="1">
    <citation type="submission" date="2017-04" db="EMBL/GenBank/DDBJ databases">
        <title>Function of individual gut microbiota members based on whole genome sequencing of pure cultures obtained from chicken caecum.</title>
        <authorList>
            <person name="Medvecky M."/>
            <person name="Cejkova D."/>
            <person name="Polansky O."/>
            <person name="Karasova D."/>
            <person name="Kubasova T."/>
            <person name="Cizek A."/>
            <person name="Rychlik I."/>
        </authorList>
    </citation>
    <scope>NUCLEOTIDE SEQUENCE [LARGE SCALE GENOMIC DNA]</scope>
    <source>
        <strain evidence="2">An178</strain>
    </source>
</reference>
<sequence length="136" mass="15391">MLTKVIYIDIDRKSYPMTFSLACLKHMDSIQMIASKVQKNQSISDSAEVIARMLSAMITSGCYYCNEMHLTNYKNSPAENGKIKPLSEEKILHFIPADEQSLKYVVQKIQLCVNVSNAKSINAVNSVNSKKKKKKR</sequence>